<feature type="coiled-coil region" evidence="3">
    <location>
        <begin position="225"/>
        <end position="259"/>
    </location>
</feature>
<dbReference type="Bgee" id="ENSXETG00000026157">
    <property type="expression patterns" value="Expressed in heart and 13 other cell types or tissues"/>
</dbReference>
<sequence length="872" mass="100992">MKYFSQIADLKKENFNLKLRIYFLEEQVQQKCDSSNEDLYRMNIELKVESETLKHDLQEKQHLLIKASKALENLAGENEFKMIQVKEDCNKNLQSLEYELNRKISVLEKEVATANEEADKIAQLLDQERKQRSALENKPLAVSILCERGRYLCFKIIFYPFRTIENENRYLNSKESSVSLESQISGTNYLIQKDDLGMDLLSFSHEKSGVDLVQNDISEDAHHVASDLQIKLDHMEKKISELQQELHEKETELALHEENAVKRDKTIQGLTLALKNREKEEQRKTYLRTSFLNVKEDKSYSQFTKSENSEGHQKEFNSQNKLEKEIQCNQQQSTVLQEEINKSKFENDETASFFGDATSYLSICLDPSSGDQLSVEDLQNMVAQLMNKIKEMQKSPGLEKVTECSCHFKSTDNNSSTISKFAKKSKIPVLRKKPLCIKKIPELYSRTANVTAPQEELQTCKFENDCVENDECLSNELWHAHEEREHLKANKILVKEEHLVPLANGIKAQSDHCEQSFDMEKTITNSSSFVANDEINNAEQELCAMHYEKNAEDVLEIVTDCYDNCTNTKNEMEFLHNLGAETPKIENNSPVNECTLEDFSNEPSHARYDLLVQAQARELSVQRQKIKESHILSVICYKNCIKVLKAFDELLEASDVDYYVAESFQAHLNQFLQWIKNVEYKLGYDEDAYSEHSANKSYNPSCLLPGHDMRGGESGSPVLGLAEGYCAILNQILDGGDLLQEMENYLDHSVHSSAIQVTDEFQKYFYEKLHRTQQSLEDARHMMKRHWRVPLPNDLNHSQAIYEGEESNKEMFRLQNKVLEDNPFSVEGFYLEKQAVEETDKSILDHCKYNSRLLLLCSFDPFLFWIRKFHHQ</sequence>
<dbReference type="InterPro" id="IPR012943">
    <property type="entry name" value="Cnn_1N"/>
</dbReference>
<reference evidence="5" key="2">
    <citation type="submission" date="2020-05" db="UniProtKB">
        <authorList>
            <consortium name="Ensembl"/>
        </authorList>
    </citation>
    <scope>IDENTIFICATION</scope>
</reference>
<dbReference type="GeneTree" id="ENSGT00950000183190"/>
<evidence type="ECO:0000256" key="1">
    <source>
        <dbReference type="ARBA" id="ARBA00004496"/>
    </source>
</evidence>
<keyword evidence="3" id="KW-0175">Coiled coil</keyword>
<reference evidence="5" key="1">
    <citation type="journal article" date="2010" name="Science">
        <title>The genome of the Western clawed frog Xenopus tropicalis.</title>
        <authorList>
            <person name="Hellsten U."/>
            <person name="Harland R.M."/>
            <person name="Gilchrist M.J."/>
            <person name="Hendrix D."/>
            <person name="Jurka J."/>
            <person name="Kapitonov V."/>
            <person name="Ovcharenko I."/>
            <person name="Putnam N.H."/>
            <person name="Shu S."/>
            <person name="Taher L."/>
            <person name="Blitz I.L."/>
            <person name="Blumberg B."/>
            <person name="Dichmann D.S."/>
            <person name="Dubchak I."/>
            <person name="Amaya E."/>
            <person name="Detter J.C."/>
            <person name="Fletcher R."/>
            <person name="Gerhard D.S."/>
            <person name="Goodstein D."/>
            <person name="Graves T."/>
            <person name="Grigoriev I.V."/>
            <person name="Grimwood J."/>
            <person name="Kawashima T."/>
            <person name="Lindquist E."/>
            <person name="Lucas S.M."/>
            <person name="Mead P.E."/>
            <person name="Mitros T."/>
            <person name="Ogino H."/>
            <person name="Ohta Y."/>
            <person name="Poliakov A.V."/>
            <person name="Pollet N."/>
            <person name="Robert J."/>
            <person name="Salamov A."/>
            <person name="Sater A.K."/>
            <person name="Schmutz J."/>
            <person name="Terry A."/>
            <person name="Vize P.D."/>
            <person name="Warren W.C."/>
            <person name="Wells D."/>
            <person name="Wills A."/>
            <person name="Wilson R.K."/>
            <person name="Zimmerman L.B."/>
            <person name="Zorn A.M."/>
            <person name="Grainger R."/>
            <person name="Grammer T."/>
            <person name="Khokha M.K."/>
            <person name="Richardson P.M."/>
            <person name="Rokhsar D.S."/>
        </authorList>
    </citation>
    <scope>NUCLEOTIDE SEQUENCE [LARGE SCALE GENOMIC DNA]</scope>
    <source>
        <strain evidence="5">Nigerian</strain>
    </source>
</reference>
<dbReference type="Ensembl" id="ENSXETT00000055306">
    <property type="protein sequence ID" value="ENSXETP00000055306"/>
    <property type="gene ID" value="ENSXETG00000026157"/>
</dbReference>
<dbReference type="GO" id="GO:0005815">
    <property type="term" value="C:microtubule organizing center"/>
    <property type="evidence" value="ECO:0007669"/>
    <property type="project" value="InterPro"/>
</dbReference>
<feature type="domain" description="Centrosomin N-terminal motif 1" evidence="4">
    <location>
        <begin position="5"/>
        <end position="72"/>
    </location>
</feature>
<comment type="subcellular location">
    <subcellularLocation>
        <location evidence="1">Cytoplasm</location>
    </subcellularLocation>
</comment>
<evidence type="ECO:0000259" key="4">
    <source>
        <dbReference type="Pfam" id="PF07989"/>
    </source>
</evidence>
<evidence type="ECO:0000256" key="2">
    <source>
        <dbReference type="ARBA" id="ARBA00022490"/>
    </source>
</evidence>
<gene>
    <name evidence="5" type="primary">cdk5rap2</name>
</gene>
<organism evidence="5">
    <name type="scientific">Xenopus tropicalis</name>
    <name type="common">Western clawed frog</name>
    <name type="synonym">Silurana tropicalis</name>
    <dbReference type="NCBI Taxonomy" id="8364"/>
    <lineage>
        <taxon>Eukaryota</taxon>
        <taxon>Metazoa</taxon>
        <taxon>Chordata</taxon>
        <taxon>Craniata</taxon>
        <taxon>Vertebrata</taxon>
        <taxon>Euteleostomi</taxon>
        <taxon>Amphibia</taxon>
        <taxon>Batrachia</taxon>
        <taxon>Anura</taxon>
        <taxon>Pipoidea</taxon>
        <taxon>Pipidae</taxon>
        <taxon>Xenopodinae</taxon>
        <taxon>Xenopus</taxon>
        <taxon>Silurana</taxon>
    </lineage>
</organism>
<evidence type="ECO:0000256" key="3">
    <source>
        <dbReference type="SAM" id="Coils"/>
    </source>
</evidence>
<dbReference type="InParanoid" id="A0A6I8PS63"/>
<keyword evidence="2" id="KW-0963">Cytoplasm</keyword>
<dbReference type="PANTHER" id="PTHR46930:SF1">
    <property type="entry name" value="CDK5 REGULATORY SUBUNIT-ASSOCIATED PROTEIN 2"/>
    <property type="match status" value="1"/>
</dbReference>
<feature type="coiled-coil region" evidence="3">
    <location>
        <begin position="90"/>
        <end position="138"/>
    </location>
</feature>
<protein>
    <submittedName>
        <fullName evidence="5">CDK5 regulatory subunit associated protein 2</fullName>
    </submittedName>
</protein>
<dbReference type="GO" id="GO:0000226">
    <property type="term" value="P:microtubule cytoskeleton organization"/>
    <property type="evidence" value="ECO:0007669"/>
    <property type="project" value="InterPro"/>
</dbReference>
<evidence type="ECO:0000313" key="5">
    <source>
        <dbReference type="Ensembl" id="ENSXETP00000055306"/>
    </source>
</evidence>
<dbReference type="GO" id="GO:0005737">
    <property type="term" value="C:cytoplasm"/>
    <property type="evidence" value="ECO:0007669"/>
    <property type="project" value="UniProtKB-SubCell"/>
</dbReference>
<accession>A0A6I8PS63</accession>
<dbReference type="PANTHER" id="PTHR46930">
    <property type="entry name" value="CDK5 REGULATORY SUBUNIT-ASSOCIATED PROTEIN 2"/>
    <property type="match status" value="1"/>
</dbReference>
<dbReference type="AlphaFoldDB" id="A0A6I8PS63"/>
<name>A0A6I8PS63_XENTR</name>
<dbReference type="FunCoup" id="A0A6I8PS63">
    <property type="interactions" value="2076"/>
</dbReference>
<dbReference type="InterPro" id="IPR042791">
    <property type="entry name" value="CDK5RAP2"/>
</dbReference>
<dbReference type="Pfam" id="PF07989">
    <property type="entry name" value="Cnn_1N"/>
    <property type="match status" value="1"/>
</dbReference>
<proteinExistence type="predicted"/>